<evidence type="ECO:0000313" key="2">
    <source>
        <dbReference type="EMBL" id="RLE50521.1"/>
    </source>
</evidence>
<evidence type="ECO:0000256" key="1">
    <source>
        <dbReference type="ARBA" id="ARBA00010169"/>
    </source>
</evidence>
<dbReference type="GO" id="GO:0010038">
    <property type="term" value="P:response to metal ion"/>
    <property type="evidence" value="ECO:0007669"/>
    <property type="project" value="InterPro"/>
</dbReference>
<dbReference type="SUPFAM" id="SSF54913">
    <property type="entry name" value="GlnB-like"/>
    <property type="match status" value="1"/>
</dbReference>
<proteinExistence type="inferred from homology"/>
<comment type="caution">
    <text evidence="2">The sequence shown here is derived from an EMBL/GenBank/DDBJ whole genome shotgun (WGS) entry which is preliminary data.</text>
</comment>
<dbReference type="PANTHER" id="PTHR23419">
    <property type="entry name" value="DIVALENT CATION TOLERANCE CUTA-RELATED"/>
    <property type="match status" value="1"/>
</dbReference>
<name>A0A497EUA4_9CREN</name>
<dbReference type="Gene3D" id="3.30.70.120">
    <property type="match status" value="1"/>
</dbReference>
<comment type="similarity">
    <text evidence="1">Belongs to the CutA family.</text>
</comment>
<dbReference type="AlphaFoldDB" id="A0A497EUA4"/>
<organism evidence="2 3">
    <name type="scientific">Thermoproteota archaeon</name>
    <dbReference type="NCBI Taxonomy" id="2056631"/>
    <lineage>
        <taxon>Archaea</taxon>
        <taxon>Thermoproteota</taxon>
    </lineage>
</organism>
<dbReference type="InterPro" id="IPR015867">
    <property type="entry name" value="N-reg_PII/ATP_PRibTrfase_C"/>
</dbReference>
<protein>
    <submittedName>
        <fullName evidence="2">Divalent-cation tolerance protein CutA</fullName>
    </submittedName>
</protein>
<evidence type="ECO:0000313" key="3">
    <source>
        <dbReference type="Proteomes" id="UP000278475"/>
    </source>
</evidence>
<dbReference type="EMBL" id="QMQV01000004">
    <property type="protein sequence ID" value="RLE50521.1"/>
    <property type="molecule type" value="Genomic_DNA"/>
</dbReference>
<reference evidence="2 3" key="1">
    <citation type="submission" date="2018-06" db="EMBL/GenBank/DDBJ databases">
        <title>Extensive metabolic versatility and redundancy in microbially diverse, dynamic hydrothermal sediments.</title>
        <authorList>
            <person name="Dombrowski N."/>
            <person name="Teske A."/>
            <person name="Baker B.J."/>
        </authorList>
    </citation>
    <scope>NUCLEOTIDE SEQUENCE [LARGE SCALE GENOMIC DNA]</scope>
    <source>
        <strain evidence="2">B66_G16</strain>
    </source>
</reference>
<dbReference type="InterPro" id="IPR011322">
    <property type="entry name" value="N-reg_PII-like_a/b"/>
</dbReference>
<gene>
    <name evidence="2" type="ORF">DRJ31_01020</name>
</gene>
<dbReference type="InterPro" id="IPR004323">
    <property type="entry name" value="Ion_tolerance_CutA"/>
</dbReference>
<dbReference type="Pfam" id="PF03091">
    <property type="entry name" value="CutA1"/>
    <property type="match status" value="1"/>
</dbReference>
<accession>A0A497EUA4</accession>
<dbReference type="PANTHER" id="PTHR23419:SF8">
    <property type="entry name" value="FI09726P"/>
    <property type="match status" value="1"/>
</dbReference>
<sequence>MVVLITTKDFEEAEKIAKMLVERKLVACVNIIPSVKSYFWWQGAFDTATEALLIAKSEVRLLEQICETVKASHSYTVPEIIALPIIGGNRSYLDWVAQSLKS</sequence>
<dbReference type="GO" id="GO:0005507">
    <property type="term" value="F:copper ion binding"/>
    <property type="evidence" value="ECO:0007669"/>
    <property type="project" value="TreeGrafter"/>
</dbReference>
<dbReference type="Proteomes" id="UP000278475">
    <property type="component" value="Unassembled WGS sequence"/>
</dbReference>